<evidence type="ECO:0000313" key="2">
    <source>
        <dbReference type="EMBL" id="KAK6495819.1"/>
    </source>
</evidence>
<gene>
    <name evidence="2" type="ORF">TWF481_002865</name>
</gene>
<dbReference type="AlphaFoldDB" id="A0AAV9VRL1"/>
<organism evidence="2 3">
    <name type="scientific">Arthrobotrys musiformis</name>
    <dbReference type="NCBI Taxonomy" id="47236"/>
    <lineage>
        <taxon>Eukaryota</taxon>
        <taxon>Fungi</taxon>
        <taxon>Dikarya</taxon>
        <taxon>Ascomycota</taxon>
        <taxon>Pezizomycotina</taxon>
        <taxon>Orbiliomycetes</taxon>
        <taxon>Orbiliales</taxon>
        <taxon>Orbiliaceae</taxon>
        <taxon>Arthrobotrys</taxon>
    </lineage>
</organism>
<evidence type="ECO:0000313" key="3">
    <source>
        <dbReference type="Proteomes" id="UP001370758"/>
    </source>
</evidence>
<feature type="region of interest" description="Disordered" evidence="1">
    <location>
        <begin position="40"/>
        <end position="62"/>
    </location>
</feature>
<dbReference type="EMBL" id="JAVHJL010000012">
    <property type="protein sequence ID" value="KAK6495819.1"/>
    <property type="molecule type" value="Genomic_DNA"/>
</dbReference>
<comment type="caution">
    <text evidence="2">The sequence shown here is derived from an EMBL/GenBank/DDBJ whole genome shotgun (WGS) entry which is preliminary data.</text>
</comment>
<protein>
    <submittedName>
        <fullName evidence="2">Uncharacterized protein</fullName>
    </submittedName>
</protein>
<accession>A0AAV9VRL1</accession>
<proteinExistence type="predicted"/>
<keyword evidence="3" id="KW-1185">Reference proteome</keyword>
<dbReference type="Proteomes" id="UP001370758">
    <property type="component" value="Unassembled WGS sequence"/>
</dbReference>
<sequence>MGTSMGSREKLALVTTLLKARETIAHRSVIERFLNESPVPTLVETPTPAPTTPMTGYIGEDP</sequence>
<evidence type="ECO:0000256" key="1">
    <source>
        <dbReference type="SAM" id="MobiDB-lite"/>
    </source>
</evidence>
<reference evidence="2 3" key="1">
    <citation type="submission" date="2023-08" db="EMBL/GenBank/DDBJ databases">
        <authorList>
            <person name="Palmer J.M."/>
        </authorList>
    </citation>
    <scope>NUCLEOTIDE SEQUENCE [LARGE SCALE GENOMIC DNA]</scope>
    <source>
        <strain evidence="2 3">TWF481</strain>
    </source>
</reference>
<name>A0AAV9VRL1_9PEZI</name>